<evidence type="ECO:0000256" key="1">
    <source>
        <dbReference type="SAM" id="MobiDB-lite"/>
    </source>
</evidence>
<dbReference type="EMBL" id="JADNRY010000051">
    <property type="protein sequence ID" value="KAF9069419.1"/>
    <property type="molecule type" value="Genomic_DNA"/>
</dbReference>
<protein>
    <recommendedName>
        <fullName evidence="2">Protein kinase domain-containing protein</fullName>
    </recommendedName>
</protein>
<feature type="domain" description="Protein kinase" evidence="2">
    <location>
        <begin position="110"/>
        <end position="338"/>
    </location>
</feature>
<dbReference type="Pfam" id="PF17667">
    <property type="entry name" value="Pkinase_fungal"/>
    <property type="match status" value="1"/>
</dbReference>
<dbReference type="PANTHER" id="PTHR38248">
    <property type="entry name" value="FUNK1 6"/>
    <property type="match status" value="1"/>
</dbReference>
<dbReference type="GO" id="GO:0005524">
    <property type="term" value="F:ATP binding"/>
    <property type="evidence" value="ECO:0007669"/>
    <property type="project" value="InterPro"/>
</dbReference>
<evidence type="ECO:0000259" key="2">
    <source>
        <dbReference type="PROSITE" id="PS50011"/>
    </source>
</evidence>
<dbReference type="InterPro" id="IPR040976">
    <property type="entry name" value="Pkinase_fungal"/>
</dbReference>
<proteinExistence type="predicted"/>
<evidence type="ECO:0000313" key="4">
    <source>
        <dbReference type="Proteomes" id="UP000772434"/>
    </source>
</evidence>
<comment type="caution">
    <text evidence="3">The sequence shown here is derived from an EMBL/GenBank/DDBJ whole genome shotgun (WGS) entry which is preliminary data.</text>
</comment>
<feature type="region of interest" description="Disordered" evidence="1">
    <location>
        <begin position="195"/>
        <end position="221"/>
    </location>
</feature>
<keyword evidence="4" id="KW-1185">Reference proteome</keyword>
<sequence length="338" mass="38805">MDQILAYDPSRRFTFGTTIENRTMRLWFMSRATLLKTESFDFIKDRERLVRLFLSLAFSSPTEMGWDPTITFSHLENGRRQYQIIVDGETYTTVSILSDSAADSPLGRATRVWKVVDKDGNTRVLKDVWLDFDRQDEQEIRCAILDDVRELDKRNGSIYAEELEKRMLTILSSWRVTVDNTNKVKDDTTAIMLRDQDQPAEARPTTRGKSSLQKSTTGPRRTLLINSRNENDHRLVGNCRRYHYRVVFQECATPLYDERSLGNALSAVEDVVKALYVLHSAGWVHRDISGGNVYSYGTIGLLGDFEYARHHSDEGIHNVRTGTPFFMAAEALAHAYLF</sequence>
<dbReference type="InterPro" id="IPR011009">
    <property type="entry name" value="Kinase-like_dom_sf"/>
</dbReference>
<dbReference type="PROSITE" id="PS50011">
    <property type="entry name" value="PROTEIN_KINASE_DOM"/>
    <property type="match status" value="1"/>
</dbReference>
<dbReference type="PANTHER" id="PTHR38248:SF2">
    <property type="entry name" value="FUNK1 11"/>
    <property type="match status" value="1"/>
</dbReference>
<dbReference type="SUPFAM" id="SSF56112">
    <property type="entry name" value="Protein kinase-like (PK-like)"/>
    <property type="match status" value="1"/>
</dbReference>
<accession>A0A9P5PNY3</accession>
<feature type="compositionally biased region" description="Polar residues" evidence="1">
    <location>
        <begin position="207"/>
        <end position="221"/>
    </location>
</feature>
<gene>
    <name evidence="3" type="ORF">BDP27DRAFT_1265073</name>
</gene>
<dbReference type="AlphaFoldDB" id="A0A9P5PNY3"/>
<dbReference type="InterPro" id="IPR000719">
    <property type="entry name" value="Prot_kinase_dom"/>
</dbReference>
<dbReference type="Proteomes" id="UP000772434">
    <property type="component" value="Unassembled WGS sequence"/>
</dbReference>
<dbReference type="GO" id="GO:0004672">
    <property type="term" value="F:protein kinase activity"/>
    <property type="evidence" value="ECO:0007669"/>
    <property type="project" value="InterPro"/>
</dbReference>
<organism evidence="3 4">
    <name type="scientific">Rhodocollybia butyracea</name>
    <dbReference type="NCBI Taxonomy" id="206335"/>
    <lineage>
        <taxon>Eukaryota</taxon>
        <taxon>Fungi</taxon>
        <taxon>Dikarya</taxon>
        <taxon>Basidiomycota</taxon>
        <taxon>Agaricomycotina</taxon>
        <taxon>Agaricomycetes</taxon>
        <taxon>Agaricomycetidae</taxon>
        <taxon>Agaricales</taxon>
        <taxon>Marasmiineae</taxon>
        <taxon>Omphalotaceae</taxon>
        <taxon>Rhodocollybia</taxon>
    </lineage>
</organism>
<dbReference type="Gene3D" id="1.10.510.10">
    <property type="entry name" value="Transferase(Phosphotransferase) domain 1"/>
    <property type="match status" value="1"/>
</dbReference>
<feature type="non-terminal residue" evidence="3">
    <location>
        <position position="338"/>
    </location>
</feature>
<dbReference type="OrthoDB" id="312874at2759"/>
<evidence type="ECO:0000313" key="3">
    <source>
        <dbReference type="EMBL" id="KAF9069419.1"/>
    </source>
</evidence>
<name>A0A9P5PNY3_9AGAR</name>
<reference evidence="3" key="1">
    <citation type="submission" date="2020-11" db="EMBL/GenBank/DDBJ databases">
        <authorList>
            <consortium name="DOE Joint Genome Institute"/>
            <person name="Ahrendt S."/>
            <person name="Riley R."/>
            <person name="Andreopoulos W."/>
            <person name="Labutti K."/>
            <person name="Pangilinan J."/>
            <person name="Ruiz-Duenas F.J."/>
            <person name="Barrasa J.M."/>
            <person name="Sanchez-Garcia M."/>
            <person name="Camarero S."/>
            <person name="Miyauchi S."/>
            <person name="Serrano A."/>
            <person name="Linde D."/>
            <person name="Babiker R."/>
            <person name="Drula E."/>
            <person name="Ayuso-Fernandez I."/>
            <person name="Pacheco R."/>
            <person name="Padilla G."/>
            <person name="Ferreira P."/>
            <person name="Barriuso J."/>
            <person name="Kellner H."/>
            <person name="Castanera R."/>
            <person name="Alfaro M."/>
            <person name="Ramirez L."/>
            <person name="Pisabarro A.G."/>
            <person name="Kuo A."/>
            <person name="Tritt A."/>
            <person name="Lipzen A."/>
            <person name="He G."/>
            <person name="Yan M."/>
            <person name="Ng V."/>
            <person name="Cullen D."/>
            <person name="Martin F."/>
            <person name="Rosso M.-N."/>
            <person name="Henrissat B."/>
            <person name="Hibbett D."/>
            <person name="Martinez A.T."/>
            <person name="Grigoriev I.V."/>
        </authorList>
    </citation>
    <scope>NUCLEOTIDE SEQUENCE</scope>
    <source>
        <strain evidence="3">AH 40177</strain>
    </source>
</reference>